<evidence type="ECO:0000313" key="2">
    <source>
        <dbReference type="Proteomes" id="UP001194714"/>
    </source>
</evidence>
<gene>
    <name evidence="1" type="ORF">NEPTK9_001436</name>
</gene>
<reference evidence="1 2" key="1">
    <citation type="submission" date="2020-01" db="EMBL/GenBank/DDBJ databases">
        <title>Draft genome sequence of Cand. Neptunochlamydia vexilliferae K9.</title>
        <authorList>
            <person name="Schulz F."/>
            <person name="Koestlbacher S."/>
            <person name="Wascher F."/>
            <person name="Pizzetti I."/>
            <person name="Horn M."/>
        </authorList>
    </citation>
    <scope>NUCLEOTIDE SEQUENCE [LARGE SCALE GENOMIC DNA]</scope>
    <source>
        <strain evidence="1 2">K9</strain>
    </source>
</reference>
<proteinExistence type="predicted"/>
<keyword evidence="2" id="KW-1185">Reference proteome</keyword>
<dbReference type="Proteomes" id="UP001194714">
    <property type="component" value="Unassembled WGS sequence"/>
</dbReference>
<organism evidence="1 2">
    <name type="scientific">Candidatus Neptunichlamydia vexilliferae</name>
    <dbReference type="NCBI Taxonomy" id="1651774"/>
    <lineage>
        <taxon>Bacteria</taxon>
        <taxon>Pseudomonadati</taxon>
        <taxon>Chlamydiota</taxon>
        <taxon>Chlamydiia</taxon>
        <taxon>Parachlamydiales</taxon>
        <taxon>Simkaniaceae</taxon>
        <taxon>Candidatus Neptunichlamydia</taxon>
    </lineage>
</organism>
<dbReference type="Gene3D" id="2.40.70.10">
    <property type="entry name" value="Acid Proteases"/>
    <property type="match status" value="1"/>
</dbReference>
<sequence>MIKLRKWGVALILISATSTLVWKGFFYKEKLYFETLPVKLTQSNLPCIDMKIEGETYPIMVDLGSRFGICIHDEALVSLNKRRHGIEVSRNFRGTKFKRLKYILPKVEVGSLVFKNPLVTALSKKQRDASIIYLKKGVEKSPPQNMGDVGRKFLKNVNLLFDIKKSVIIATNDRDRLAKEGYEMESFVKIPFKQIYKGIILKIKTDLGELKLGLDTGTTWTLLRDSLHPKNKEKQVGYHGLPVMTTNKYMISGTDFGPQNLAFIEITDKLRDIDGFLGMDFIQNHVIYVDFSKKILYIEPPNQGG</sequence>
<evidence type="ECO:0008006" key="3">
    <source>
        <dbReference type="Google" id="ProtNLM"/>
    </source>
</evidence>
<accession>A0ABS0B0J6</accession>
<evidence type="ECO:0000313" key="1">
    <source>
        <dbReference type="EMBL" id="MBF5059913.1"/>
    </source>
</evidence>
<name>A0ABS0B0J6_9BACT</name>
<protein>
    <recommendedName>
        <fullName evidence="3">Peptidase A2 domain-containing protein</fullName>
    </recommendedName>
</protein>
<comment type="caution">
    <text evidence="1">The sequence shown here is derived from an EMBL/GenBank/DDBJ whole genome shotgun (WGS) entry which is preliminary data.</text>
</comment>
<dbReference type="InterPro" id="IPR021109">
    <property type="entry name" value="Peptidase_aspartic_dom_sf"/>
</dbReference>
<dbReference type="EMBL" id="JAAEJV010000051">
    <property type="protein sequence ID" value="MBF5059913.1"/>
    <property type="molecule type" value="Genomic_DNA"/>
</dbReference>